<organism evidence="2 3">
    <name type="scientific">Camellia sinensis</name>
    <name type="common">Tea plant</name>
    <name type="synonym">Thea sinensis</name>
    <dbReference type="NCBI Taxonomy" id="4442"/>
    <lineage>
        <taxon>Eukaryota</taxon>
        <taxon>Viridiplantae</taxon>
        <taxon>Streptophyta</taxon>
        <taxon>Embryophyta</taxon>
        <taxon>Tracheophyta</taxon>
        <taxon>Spermatophyta</taxon>
        <taxon>Magnoliopsida</taxon>
        <taxon>eudicotyledons</taxon>
        <taxon>Gunneridae</taxon>
        <taxon>Pentapetalae</taxon>
        <taxon>asterids</taxon>
        <taxon>Ericales</taxon>
        <taxon>Theaceae</taxon>
        <taxon>Camellia</taxon>
    </lineage>
</organism>
<evidence type="ECO:0000313" key="2">
    <source>
        <dbReference type="EMBL" id="KAF5941773.1"/>
    </source>
</evidence>
<accession>A0A7J7GLR6</accession>
<reference evidence="3" key="1">
    <citation type="journal article" date="2020" name="Nat. Commun.">
        <title>Genome assembly of wild tea tree DASZ reveals pedigree and selection history of tea varieties.</title>
        <authorList>
            <person name="Zhang W."/>
            <person name="Zhang Y."/>
            <person name="Qiu H."/>
            <person name="Guo Y."/>
            <person name="Wan H."/>
            <person name="Zhang X."/>
            <person name="Scossa F."/>
            <person name="Alseekh S."/>
            <person name="Zhang Q."/>
            <person name="Wang P."/>
            <person name="Xu L."/>
            <person name="Schmidt M.H."/>
            <person name="Jia X."/>
            <person name="Li D."/>
            <person name="Zhu A."/>
            <person name="Guo F."/>
            <person name="Chen W."/>
            <person name="Ni D."/>
            <person name="Usadel B."/>
            <person name="Fernie A.R."/>
            <person name="Wen W."/>
        </authorList>
    </citation>
    <scope>NUCLEOTIDE SEQUENCE [LARGE SCALE GENOMIC DNA]</scope>
    <source>
        <strain evidence="3">cv. G240</strain>
    </source>
</reference>
<dbReference type="EMBL" id="JACBKZ010000009">
    <property type="protein sequence ID" value="KAF5941773.1"/>
    <property type="molecule type" value="Genomic_DNA"/>
</dbReference>
<sequence>MEGFVGNGALKRVIPKLIEEGWDDVPTLKLMKAEDMDSINMTQQQKDALEMRSYLHDCALIQYGDKLESAGKSLQELLELSIDEISSQFGMKKGHVARFIERRTSNSSVPNPLQQPPQALTSSRKTTKTSSNNSIHNGELILFNFCHL</sequence>
<feature type="region of interest" description="Disordered" evidence="1">
    <location>
        <begin position="103"/>
        <end position="133"/>
    </location>
</feature>
<feature type="compositionally biased region" description="Low complexity" evidence="1">
    <location>
        <begin position="121"/>
        <end position="133"/>
    </location>
</feature>
<evidence type="ECO:0000313" key="3">
    <source>
        <dbReference type="Proteomes" id="UP000593564"/>
    </source>
</evidence>
<feature type="compositionally biased region" description="Polar residues" evidence="1">
    <location>
        <begin position="105"/>
        <end position="120"/>
    </location>
</feature>
<gene>
    <name evidence="2" type="ORF">HYC85_019415</name>
</gene>
<proteinExistence type="predicted"/>
<protein>
    <submittedName>
        <fullName evidence="2">Uncharacterized protein</fullName>
    </submittedName>
</protein>
<evidence type="ECO:0000256" key="1">
    <source>
        <dbReference type="SAM" id="MobiDB-lite"/>
    </source>
</evidence>
<dbReference type="AlphaFoldDB" id="A0A7J7GLR6"/>
<keyword evidence="3" id="KW-1185">Reference proteome</keyword>
<reference evidence="2 3" key="2">
    <citation type="submission" date="2020-07" db="EMBL/GenBank/DDBJ databases">
        <title>Genome assembly of wild tea tree DASZ reveals pedigree and selection history of tea varieties.</title>
        <authorList>
            <person name="Zhang W."/>
        </authorList>
    </citation>
    <scope>NUCLEOTIDE SEQUENCE [LARGE SCALE GENOMIC DNA]</scope>
    <source>
        <strain evidence="3">cv. G240</strain>
        <tissue evidence="2">Leaf</tissue>
    </source>
</reference>
<name>A0A7J7GLR6_CAMSI</name>
<dbReference type="Proteomes" id="UP000593564">
    <property type="component" value="Unassembled WGS sequence"/>
</dbReference>
<comment type="caution">
    <text evidence="2">The sequence shown here is derived from an EMBL/GenBank/DDBJ whole genome shotgun (WGS) entry which is preliminary data.</text>
</comment>